<dbReference type="Proteomes" id="UP000700596">
    <property type="component" value="Unassembled WGS sequence"/>
</dbReference>
<dbReference type="AlphaFoldDB" id="A0A9P9CZ30"/>
<keyword evidence="2" id="KW-1185">Reference proteome</keyword>
<gene>
    <name evidence="1" type="ORF">B0J11DRAFT_544482</name>
</gene>
<comment type="caution">
    <text evidence="1">The sequence shown here is derived from an EMBL/GenBank/DDBJ whole genome shotgun (WGS) entry which is preliminary data.</text>
</comment>
<evidence type="ECO:0000313" key="1">
    <source>
        <dbReference type="EMBL" id="KAH7110340.1"/>
    </source>
</evidence>
<accession>A0A9P9CZ30</accession>
<dbReference type="EMBL" id="JAGMWT010000028">
    <property type="protein sequence ID" value="KAH7110340.1"/>
    <property type="molecule type" value="Genomic_DNA"/>
</dbReference>
<name>A0A9P9CZ30_9PLEO</name>
<reference evidence="1" key="1">
    <citation type="journal article" date="2021" name="Nat. Commun.">
        <title>Genetic determinants of endophytism in the Arabidopsis root mycobiome.</title>
        <authorList>
            <person name="Mesny F."/>
            <person name="Miyauchi S."/>
            <person name="Thiergart T."/>
            <person name="Pickel B."/>
            <person name="Atanasova L."/>
            <person name="Karlsson M."/>
            <person name="Huettel B."/>
            <person name="Barry K.W."/>
            <person name="Haridas S."/>
            <person name="Chen C."/>
            <person name="Bauer D."/>
            <person name="Andreopoulos W."/>
            <person name="Pangilinan J."/>
            <person name="LaButti K."/>
            <person name="Riley R."/>
            <person name="Lipzen A."/>
            <person name="Clum A."/>
            <person name="Drula E."/>
            <person name="Henrissat B."/>
            <person name="Kohler A."/>
            <person name="Grigoriev I.V."/>
            <person name="Martin F.M."/>
            <person name="Hacquard S."/>
        </authorList>
    </citation>
    <scope>NUCLEOTIDE SEQUENCE</scope>
    <source>
        <strain evidence="1">MPI-CAGE-CH-0243</strain>
    </source>
</reference>
<protein>
    <submittedName>
        <fullName evidence="1">Uncharacterized protein</fullName>
    </submittedName>
</protein>
<sequence length="152" mass="17078">MLVFFFSPCANGSHCHLRPCSQLSKRDCSHRLTPGLLSLRLRQTFLKTPALLTRSLCSTLRPHISPSASRHWSSAWPKARVHVVLCFQLVFICRHHLATFDLGHRAAPQACSAGQSKEKVTTLGVTHAADLDLFSHRVPSFEHIDPERPYIC</sequence>
<evidence type="ECO:0000313" key="2">
    <source>
        <dbReference type="Proteomes" id="UP000700596"/>
    </source>
</evidence>
<organism evidence="1 2">
    <name type="scientific">Dendryphion nanum</name>
    <dbReference type="NCBI Taxonomy" id="256645"/>
    <lineage>
        <taxon>Eukaryota</taxon>
        <taxon>Fungi</taxon>
        <taxon>Dikarya</taxon>
        <taxon>Ascomycota</taxon>
        <taxon>Pezizomycotina</taxon>
        <taxon>Dothideomycetes</taxon>
        <taxon>Pleosporomycetidae</taxon>
        <taxon>Pleosporales</taxon>
        <taxon>Torulaceae</taxon>
        <taxon>Dendryphion</taxon>
    </lineage>
</organism>
<proteinExistence type="predicted"/>